<dbReference type="GO" id="GO:0005525">
    <property type="term" value="F:GTP binding"/>
    <property type="evidence" value="ECO:0007669"/>
    <property type="project" value="UniProtKB-KW"/>
</dbReference>
<dbReference type="CDD" id="cd02187">
    <property type="entry name" value="beta_tubulin"/>
    <property type="match status" value="1"/>
</dbReference>
<dbReference type="SMART" id="SM00864">
    <property type="entry name" value="Tubulin"/>
    <property type="match status" value="1"/>
</dbReference>
<keyword evidence="11" id="KW-0206">Cytoskeleton</keyword>
<dbReference type="SUPFAM" id="SSF52490">
    <property type="entry name" value="Tubulin nucleotide-binding domain-like"/>
    <property type="match status" value="1"/>
</dbReference>
<dbReference type="STRING" id="70415.A0A5S6Q721"/>
<dbReference type="SMART" id="SM00865">
    <property type="entry name" value="Tubulin_C"/>
    <property type="match status" value="1"/>
</dbReference>
<evidence type="ECO:0000256" key="7">
    <source>
        <dbReference type="ARBA" id="ARBA00022723"/>
    </source>
</evidence>
<dbReference type="Proteomes" id="UP000046395">
    <property type="component" value="Unassembled WGS sequence"/>
</dbReference>
<evidence type="ECO:0000259" key="14">
    <source>
        <dbReference type="SMART" id="SM00865"/>
    </source>
</evidence>
<evidence type="ECO:0000256" key="11">
    <source>
        <dbReference type="ARBA" id="ARBA00023212"/>
    </source>
</evidence>
<dbReference type="InterPro" id="IPR037103">
    <property type="entry name" value="Tubulin/FtsZ-like_C"/>
</dbReference>
<keyword evidence="8" id="KW-0547">Nucleotide-binding</keyword>
<organism evidence="15 16">
    <name type="scientific">Trichuris muris</name>
    <name type="common">Mouse whipworm</name>
    <dbReference type="NCBI Taxonomy" id="70415"/>
    <lineage>
        <taxon>Eukaryota</taxon>
        <taxon>Metazoa</taxon>
        <taxon>Ecdysozoa</taxon>
        <taxon>Nematoda</taxon>
        <taxon>Enoplea</taxon>
        <taxon>Dorylaimia</taxon>
        <taxon>Trichinellida</taxon>
        <taxon>Trichuridae</taxon>
        <taxon>Trichuris</taxon>
    </lineage>
</organism>
<dbReference type="Gene3D" id="3.40.50.1440">
    <property type="entry name" value="Tubulin/FtsZ, GTPase domain"/>
    <property type="match status" value="1"/>
</dbReference>
<dbReference type="InterPro" id="IPR018316">
    <property type="entry name" value="Tubulin/FtsZ_2-layer-sand-dom"/>
</dbReference>
<dbReference type="InterPro" id="IPR002453">
    <property type="entry name" value="Beta_tubulin"/>
</dbReference>
<dbReference type="InterPro" id="IPR008280">
    <property type="entry name" value="Tub_FtsZ_C"/>
</dbReference>
<dbReference type="InterPro" id="IPR036525">
    <property type="entry name" value="Tubulin/FtsZ_GTPase_sf"/>
</dbReference>
<dbReference type="SUPFAM" id="SSF55307">
    <property type="entry name" value="Tubulin C-terminal domain-like"/>
    <property type="match status" value="1"/>
</dbReference>
<sequence length="446" mass="50275">MREIVHIQVGQCGNRVGSQFWEVISEEHGIDPDGSYRGQSYVQQERLGAYYNETSGGKYFPRAVLVDLDAHSMHSVLAGRLGTLFLPDNFIFGQGGTDCNWARGFFGEDRRPIAEVLDVIRKEAEGCDGLQGFQFVHALGGGTGGGMGTRLMCEIREEYRKRNIATFSLLPSLKKSGVPVEPYNAALALNELSVLADETFCVDNEALYNICLRSFKLASPTFTDLNHLVSATMSGVTTCLRFPVQLNDDLLKFAVNMIPFPCLHFFLMSVAPLTSRESRKQRTTTVAELTQELLAAENMMVNCDPHHGQYLTATAIFRGSMSAKEVNEQMLNVRKVKSPFFVEWIPNNVKTAVCAVPSMGLEMSSTFIANSTAIQELFQRLLEKFTALRQRRAFLHWYIGESMDVLEFTEAENHLRDLISEYQQYQKVAIPEEMYEVEEEEGFKWE</sequence>
<evidence type="ECO:0000256" key="3">
    <source>
        <dbReference type="ARBA" id="ARBA00009636"/>
    </source>
</evidence>
<dbReference type="Pfam" id="PF00091">
    <property type="entry name" value="Tubulin"/>
    <property type="match status" value="1"/>
</dbReference>
<evidence type="ECO:0000313" key="15">
    <source>
        <dbReference type="Proteomes" id="UP000046395"/>
    </source>
</evidence>
<keyword evidence="7" id="KW-0479">Metal-binding</keyword>
<protein>
    <submittedName>
        <fullName evidence="16">Tubulin beta chain</fullName>
    </submittedName>
</protein>
<comment type="cofactor">
    <cofactor evidence="1">
        <name>Mg(2+)</name>
        <dbReference type="ChEBI" id="CHEBI:18420"/>
    </cofactor>
</comment>
<comment type="similarity">
    <text evidence="3">Belongs to the tubulin family.</text>
</comment>
<evidence type="ECO:0000313" key="16">
    <source>
        <dbReference type="WBParaSite" id="TMUE_1000003091.1"/>
    </source>
</evidence>
<dbReference type="InterPro" id="IPR013838">
    <property type="entry name" value="Beta-tubulin_BS"/>
</dbReference>
<evidence type="ECO:0000256" key="1">
    <source>
        <dbReference type="ARBA" id="ARBA00001946"/>
    </source>
</evidence>
<dbReference type="Gene3D" id="1.10.287.600">
    <property type="entry name" value="Helix hairpin bin"/>
    <property type="match status" value="1"/>
</dbReference>
<dbReference type="InterPro" id="IPR023123">
    <property type="entry name" value="Tubulin_C"/>
</dbReference>
<accession>A0A5S6Q721</accession>
<evidence type="ECO:0000256" key="8">
    <source>
        <dbReference type="ARBA" id="ARBA00022741"/>
    </source>
</evidence>
<dbReference type="PRINTS" id="PR01163">
    <property type="entry name" value="BETATUBULIN"/>
</dbReference>
<dbReference type="InterPro" id="IPR003008">
    <property type="entry name" value="Tubulin_FtsZ_GTPase"/>
</dbReference>
<evidence type="ECO:0000256" key="4">
    <source>
        <dbReference type="ARBA" id="ARBA00011747"/>
    </source>
</evidence>
<dbReference type="GO" id="GO:0005200">
    <property type="term" value="F:structural constituent of cytoskeleton"/>
    <property type="evidence" value="ECO:0007669"/>
    <property type="project" value="InterPro"/>
</dbReference>
<name>A0A5S6Q721_TRIMR</name>
<comment type="subunit">
    <text evidence="4">Dimer of alpha and beta chains. A typical microtubule is a hollow water-filled tube with an outer diameter of 25 nm and an inner diameter of 15 nM. Alpha-beta heterodimers associate head-to-tail to form protofilaments running lengthwise along the microtubule wall with the beta-tubulin subunit facing the microtubule plus end conferring a structural polarity. Microtubules usually have 13 protofilaments but different protofilament numbers can be found in some organisms and specialized cells.</text>
</comment>
<dbReference type="WBParaSite" id="TMUE_1000003091.1">
    <property type="protein sequence ID" value="TMUE_1000003091.1"/>
    <property type="gene ID" value="WBGene00292771"/>
</dbReference>
<dbReference type="GO" id="GO:0005874">
    <property type="term" value="C:microtubule"/>
    <property type="evidence" value="ECO:0007669"/>
    <property type="project" value="UniProtKB-KW"/>
</dbReference>
<reference evidence="16" key="1">
    <citation type="submission" date="2019-12" db="UniProtKB">
        <authorList>
            <consortium name="WormBaseParasite"/>
        </authorList>
    </citation>
    <scope>IDENTIFICATION</scope>
</reference>
<keyword evidence="6" id="KW-0493">Microtubule</keyword>
<evidence type="ECO:0000256" key="5">
    <source>
        <dbReference type="ARBA" id="ARBA00022490"/>
    </source>
</evidence>
<feature type="domain" description="Tubulin/FtsZ GTPase" evidence="13">
    <location>
        <begin position="47"/>
        <end position="244"/>
    </location>
</feature>
<dbReference type="Gene3D" id="3.30.1330.20">
    <property type="entry name" value="Tubulin/FtsZ, C-terminal domain"/>
    <property type="match status" value="1"/>
</dbReference>
<dbReference type="FunFam" id="3.30.1330.20:FF:000009">
    <property type="entry name" value="Tubulin beta chain"/>
    <property type="match status" value="1"/>
</dbReference>
<proteinExistence type="inferred from homology"/>
<keyword evidence="9" id="KW-0460">Magnesium</keyword>
<dbReference type="PROSITE" id="PS00228">
    <property type="entry name" value="TUBULIN_B_AUTOREG"/>
    <property type="match status" value="1"/>
</dbReference>
<comment type="function">
    <text evidence="12">Tubulin is the major constituent of microtubules, a cylinder consisting of laterally associated linear protofilaments composed of alpha- and beta-tubulin heterodimers. Microtubules grow by the addition of GTP-tubulin dimers to the microtubule end, where a stabilizing cap forms. Below the cap, tubulin dimers are in GDP-bound state, owing to GTPase activity of alpha-tubulin.</text>
</comment>
<dbReference type="PANTHER" id="PTHR11588">
    <property type="entry name" value="TUBULIN"/>
    <property type="match status" value="1"/>
</dbReference>
<dbReference type="GO" id="GO:0007017">
    <property type="term" value="P:microtubule-based process"/>
    <property type="evidence" value="ECO:0007669"/>
    <property type="project" value="InterPro"/>
</dbReference>
<evidence type="ECO:0000256" key="6">
    <source>
        <dbReference type="ARBA" id="ARBA00022701"/>
    </source>
</evidence>
<dbReference type="GO" id="GO:0046872">
    <property type="term" value="F:metal ion binding"/>
    <property type="evidence" value="ECO:0007669"/>
    <property type="project" value="UniProtKB-KW"/>
</dbReference>
<evidence type="ECO:0000256" key="2">
    <source>
        <dbReference type="ARBA" id="ARBA00004245"/>
    </source>
</evidence>
<keyword evidence="10" id="KW-0342">GTP-binding</keyword>
<keyword evidence="15" id="KW-1185">Reference proteome</keyword>
<evidence type="ECO:0000256" key="10">
    <source>
        <dbReference type="ARBA" id="ARBA00023134"/>
    </source>
</evidence>
<dbReference type="InterPro" id="IPR000217">
    <property type="entry name" value="Tubulin"/>
</dbReference>
<dbReference type="Pfam" id="PF03953">
    <property type="entry name" value="Tubulin_C"/>
    <property type="match status" value="1"/>
</dbReference>
<evidence type="ECO:0000259" key="13">
    <source>
        <dbReference type="SMART" id="SM00864"/>
    </source>
</evidence>
<keyword evidence="5" id="KW-0963">Cytoplasm</keyword>
<dbReference type="PRINTS" id="PR01161">
    <property type="entry name" value="TUBULIN"/>
</dbReference>
<feature type="domain" description="Tubulin/FtsZ 2-layer sandwich" evidence="14">
    <location>
        <begin position="246"/>
        <end position="383"/>
    </location>
</feature>
<dbReference type="GO" id="GO:0003924">
    <property type="term" value="F:GTPase activity"/>
    <property type="evidence" value="ECO:0007669"/>
    <property type="project" value="InterPro"/>
</dbReference>
<evidence type="ECO:0000256" key="9">
    <source>
        <dbReference type="ARBA" id="ARBA00022842"/>
    </source>
</evidence>
<dbReference type="AlphaFoldDB" id="A0A5S6Q721"/>
<comment type="subcellular location">
    <subcellularLocation>
        <location evidence="2">Cytoplasm</location>
        <location evidence="2">Cytoskeleton</location>
    </subcellularLocation>
</comment>
<evidence type="ECO:0000256" key="12">
    <source>
        <dbReference type="ARBA" id="ARBA00034296"/>
    </source>
</evidence>